<feature type="compositionally biased region" description="Polar residues" evidence="9">
    <location>
        <begin position="289"/>
        <end position="321"/>
    </location>
</feature>
<dbReference type="CDD" id="cd00086">
    <property type="entry name" value="homeodomain"/>
    <property type="match status" value="1"/>
</dbReference>
<dbReference type="PANTHER" id="PTHR45714:SF34">
    <property type="entry name" value="HOMEOBOX-LEUCINE ZIPPER PROTEIN HAT9"/>
    <property type="match status" value="1"/>
</dbReference>
<organism evidence="11 12">
    <name type="scientific">Cryomyces minteri</name>
    <dbReference type="NCBI Taxonomy" id="331657"/>
    <lineage>
        <taxon>Eukaryota</taxon>
        <taxon>Fungi</taxon>
        <taxon>Dikarya</taxon>
        <taxon>Ascomycota</taxon>
        <taxon>Pezizomycotina</taxon>
        <taxon>Dothideomycetes</taxon>
        <taxon>Dothideomycetes incertae sedis</taxon>
        <taxon>Cryomyces</taxon>
    </lineage>
</organism>
<dbReference type="InterPro" id="IPR017970">
    <property type="entry name" value="Homeobox_CS"/>
</dbReference>
<feature type="DNA-binding region" description="Homeobox" evidence="7">
    <location>
        <begin position="55"/>
        <end position="114"/>
    </location>
</feature>
<feature type="domain" description="Homeobox" evidence="10">
    <location>
        <begin position="53"/>
        <end position="113"/>
    </location>
</feature>
<evidence type="ECO:0000313" key="11">
    <source>
        <dbReference type="EMBL" id="TKA62388.1"/>
    </source>
</evidence>
<dbReference type="OrthoDB" id="6159439at2759"/>
<evidence type="ECO:0000256" key="7">
    <source>
        <dbReference type="PROSITE-ProRule" id="PRU00108"/>
    </source>
</evidence>
<dbReference type="PROSITE" id="PS50071">
    <property type="entry name" value="HOMEOBOX_2"/>
    <property type="match status" value="1"/>
</dbReference>
<dbReference type="GO" id="GO:0000981">
    <property type="term" value="F:DNA-binding transcription factor activity, RNA polymerase II-specific"/>
    <property type="evidence" value="ECO:0007669"/>
    <property type="project" value="InterPro"/>
</dbReference>
<dbReference type="SUPFAM" id="SSF46689">
    <property type="entry name" value="Homeodomain-like"/>
    <property type="match status" value="1"/>
</dbReference>
<feature type="region of interest" description="Disordered" evidence="9">
    <location>
        <begin position="816"/>
        <end position="856"/>
    </location>
</feature>
<dbReference type="AlphaFoldDB" id="A0A4U0WIS9"/>
<keyword evidence="5" id="KW-0804">Transcription</keyword>
<keyword evidence="6 7" id="KW-0539">Nucleus</keyword>
<feature type="compositionally biased region" description="Polar residues" evidence="9">
    <location>
        <begin position="328"/>
        <end position="342"/>
    </location>
</feature>
<evidence type="ECO:0000313" key="12">
    <source>
        <dbReference type="Proteomes" id="UP000308768"/>
    </source>
</evidence>
<evidence type="ECO:0000256" key="8">
    <source>
        <dbReference type="RuleBase" id="RU000682"/>
    </source>
</evidence>
<evidence type="ECO:0000256" key="2">
    <source>
        <dbReference type="ARBA" id="ARBA00023015"/>
    </source>
</evidence>
<dbReference type="PANTHER" id="PTHR45714">
    <property type="entry name" value="HOMEOBOX-LEUCINE ZIPPER PROTEIN HAT14"/>
    <property type="match status" value="1"/>
</dbReference>
<evidence type="ECO:0000256" key="4">
    <source>
        <dbReference type="ARBA" id="ARBA00023155"/>
    </source>
</evidence>
<feature type="compositionally biased region" description="Low complexity" evidence="9">
    <location>
        <begin position="497"/>
        <end position="507"/>
    </location>
</feature>
<name>A0A4U0WIS9_9PEZI</name>
<keyword evidence="3 7" id="KW-0238">DNA-binding</keyword>
<dbReference type="Gene3D" id="1.10.10.60">
    <property type="entry name" value="Homeodomain-like"/>
    <property type="match status" value="1"/>
</dbReference>
<dbReference type="GO" id="GO:0003677">
    <property type="term" value="F:DNA binding"/>
    <property type="evidence" value="ECO:0007669"/>
    <property type="project" value="UniProtKB-UniRule"/>
</dbReference>
<dbReference type="SMART" id="SM00389">
    <property type="entry name" value="HOX"/>
    <property type="match status" value="1"/>
</dbReference>
<evidence type="ECO:0000259" key="10">
    <source>
        <dbReference type="PROSITE" id="PS50071"/>
    </source>
</evidence>
<dbReference type="Pfam" id="PF00046">
    <property type="entry name" value="Homeodomain"/>
    <property type="match status" value="1"/>
</dbReference>
<feature type="compositionally biased region" description="Polar residues" evidence="9">
    <location>
        <begin position="508"/>
        <end position="536"/>
    </location>
</feature>
<feature type="compositionally biased region" description="Polar residues" evidence="9">
    <location>
        <begin position="367"/>
        <end position="402"/>
    </location>
</feature>
<feature type="compositionally biased region" description="Low complexity" evidence="9">
    <location>
        <begin position="451"/>
        <end position="466"/>
    </location>
</feature>
<feature type="compositionally biased region" description="Low complexity" evidence="9">
    <location>
        <begin position="597"/>
        <end position="609"/>
    </location>
</feature>
<dbReference type="EMBL" id="NAJN01001573">
    <property type="protein sequence ID" value="TKA62388.1"/>
    <property type="molecule type" value="Genomic_DNA"/>
</dbReference>
<dbReference type="InterPro" id="IPR050762">
    <property type="entry name" value="HD-ZIP_Homeobox_LZ_Class_II"/>
</dbReference>
<protein>
    <recommendedName>
        <fullName evidence="10">Homeobox domain-containing protein</fullName>
    </recommendedName>
</protein>
<sequence length="856" mass="92469">MDFGDYSLQSQGYANEAGNSDSHIPAKRASIILSSASQEVNNNTVRIDQGLSQLGGDTKPRLTKDQHDILEDHFQKQNKPNTSFKKDVAEALGVPLDKINNWFQNRRAKVKQDAKKAAGMPGASSNMYYINATGHLQMPSSDTLSPSFCDPGYYAAMQDTAPTYPMTNGLGISHGPPVSSSSNAYNRLAAHPLLADSNHHGYLEPMRQSTTGMDSQFTVGSNDDSRNTLTQEYFIALAQREASQKPSDDLTRSQDTAFTNDADMYRVLFGDLGGSAQSTSQGPPVLGQDKTSSSSPEDGSPFTQLSASDSMQSNSTLQSSVGAHDGSSGFSNWTRSRTSSLAVKQESPLDGSAAPMQNNDYIAAHPHNQSNMWQPGQSVPSQSFSNYTFQPQTSQASHTLMSSPPAHVQQAPSQPSYRNIEDPLTFPDGSFSRRESSASMLAHSLSAVELQPQQQVQHHAQMQSQEPLQAPVQQHPNPGFKQPTPPSSIAVRRQRPRPAALGPAALGNTGTRSISYSGTMQASPNSNGPNRESLTPGQPLRRIKSTGIGAGFANGRVQKVNAGSAQRSPLHPTFAEAANSPKFVRHVSATYSPVTHSGMSSNGSVSSPTPLSPRELPSRQPFPPWQNLGPVYRQPSIHETEETYSHETSGTGPSLNFTSPPITPSHGAPLANPRFGHVVATENTPPQSAPASQLSFSSAAFVPQPQPLYENGFNREYPEMNGFPHYRNLSLRSIEHQPFIDHAIHAVPMVNEAGVLGLAYPPPFGQSLLNQYYHQNQIPQQYPMLAGSNQMSPSRTVSTTLPASQALPTVDFQVHEYSPPHPVAQSGTLRKPSQDSQPKNYIFANQGPGDFRNSSP</sequence>
<keyword evidence="4 7" id="KW-0371">Homeobox</keyword>
<gene>
    <name evidence="11" type="ORF">B0A49_11596</name>
</gene>
<dbReference type="GO" id="GO:0005634">
    <property type="term" value="C:nucleus"/>
    <property type="evidence" value="ECO:0007669"/>
    <property type="project" value="UniProtKB-SubCell"/>
</dbReference>
<evidence type="ECO:0000256" key="3">
    <source>
        <dbReference type="ARBA" id="ARBA00023125"/>
    </source>
</evidence>
<accession>A0A4U0WIS9</accession>
<evidence type="ECO:0000256" key="6">
    <source>
        <dbReference type="ARBA" id="ARBA00023242"/>
    </source>
</evidence>
<keyword evidence="2" id="KW-0805">Transcription regulation</keyword>
<evidence type="ECO:0000256" key="9">
    <source>
        <dbReference type="SAM" id="MobiDB-lite"/>
    </source>
</evidence>
<proteinExistence type="predicted"/>
<dbReference type="InterPro" id="IPR009057">
    <property type="entry name" value="Homeodomain-like_sf"/>
</dbReference>
<evidence type="ECO:0000256" key="1">
    <source>
        <dbReference type="ARBA" id="ARBA00004123"/>
    </source>
</evidence>
<reference evidence="11 12" key="1">
    <citation type="submission" date="2017-03" db="EMBL/GenBank/DDBJ databases">
        <title>Genomes of endolithic fungi from Antarctica.</title>
        <authorList>
            <person name="Coleine C."/>
            <person name="Masonjones S."/>
            <person name="Stajich J.E."/>
        </authorList>
    </citation>
    <scope>NUCLEOTIDE SEQUENCE [LARGE SCALE GENOMIC DNA]</scope>
    <source>
        <strain evidence="11 12">CCFEE 5187</strain>
    </source>
</reference>
<feature type="region of interest" description="Disordered" evidence="9">
    <location>
        <begin position="451"/>
        <end position="540"/>
    </location>
</feature>
<dbReference type="PROSITE" id="PS00027">
    <property type="entry name" value="HOMEOBOX_1"/>
    <property type="match status" value="1"/>
</dbReference>
<keyword evidence="12" id="KW-1185">Reference proteome</keyword>
<feature type="region of interest" description="Disordered" evidence="9">
    <location>
        <begin position="273"/>
        <end position="438"/>
    </location>
</feature>
<comment type="caution">
    <text evidence="11">The sequence shown here is derived from an EMBL/GenBank/DDBJ whole genome shotgun (WGS) entry which is preliminary data.</text>
</comment>
<dbReference type="STRING" id="331657.A0A4U0WIS9"/>
<comment type="subcellular location">
    <subcellularLocation>
        <location evidence="1 7 8">Nucleus</location>
    </subcellularLocation>
</comment>
<feature type="region of interest" description="Disordered" evidence="9">
    <location>
        <begin position="593"/>
        <end position="673"/>
    </location>
</feature>
<feature type="compositionally biased region" description="Basic and acidic residues" evidence="9">
    <location>
        <begin position="636"/>
        <end position="645"/>
    </location>
</feature>
<dbReference type="InterPro" id="IPR001356">
    <property type="entry name" value="HD"/>
</dbReference>
<dbReference type="Proteomes" id="UP000308768">
    <property type="component" value="Unassembled WGS sequence"/>
</dbReference>
<evidence type="ECO:0000256" key="5">
    <source>
        <dbReference type="ARBA" id="ARBA00023163"/>
    </source>
</evidence>